<keyword evidence="1" id="KW-0805">Transcription regulation</keyword>
<dbReference type="AlphaFoldDB" id="A0A7S6WNY6"/>
<gene>
    <name evidence="4" type="ORF">IFE08_12520</name>
</gene>
<evidence type="ECO:0000256" key="2">
    <source>
        <dbReference type="ARBA" id="ARBA00023125"/>
    </source>
</evidence>
<keyword evidence="2" id="KW-0238">DNA-binding</keyword>
<dbReference type="PANTHER" id="PTHR38445">
    <property type="entry name" value="HTH-TYPE TRANSCRIPTIONAL REPRESSOR YTRA"/>
    <property type="match status" value="1"/>
</dbReference>
<dbReference type="SUPFAM" id="SSF46785">
    <property type="entry name" value="Winged helix' DNA-binding domain"/>
    <property type="match status" value="1"/>
</dbReference>
<dbReference type="Proteomes" id="UP000593915">
    <property type="component" value="Chromosome"/>
</dbReference>
<dbReference type="GeneID" id="301089224"/>
<protein>
    <submittedName>
        <fullName evidence="4">GntR family transcriptional regulator</fullName>
    </submittedName>
</protein>
<dbReference type="GO" id="GO:0003700">
    <property type="term" value="F:DNA-binding transcription factor activity"/>
    <property type="evidence" value="ECO:0007669"/>
    <property type="project" value="InterPro"/>
</dbReference>
<reference evidence="4 5" key="1">
    <citation type="submission" date="2020-09" db="EMBL/GenBank/DDBJ databases">
        <title>Characterization of Treponema spp. from bovine digital dermatitis in Korea.</title>
        <authorList>
            <person name="Espiritu H.M."/>
            <person name="Cho Y.I."/>
            <person name="Mamuad L."/>
        </authorList>
    </citation>
    <scope>NUCLEOTIDE SEQUENCE [LARGE SCALE GENOMIC DNA]</scope>
    <source>
        <strain evidence="4 5">KS1</strain>
    </source>
</reference>
<dbReference type="GO" id="GO:0003677">
    <property type="term" value="F:DNA binding"/>
    <property type="evidence" value="ECO:0007669"/>
    <property type="project" value="UniProtKB-KW"/>
</dbReference>
<evidence type="ECO:0000256" key="3">
    <source>
        <dbReference type="ARBA" id="ARBA00023163"/>
    </source>
</evidence>
<dbReference type="EMBL" id="CP061839">
    <property type="protein sequence ID" value="QOW60611.1"/>
    <property type="molecule type" value="Genomic_DNA"/>
</dbReference>
<proteinExistence type="predicted"/>
<keyword evidence="3" id="KW-0804">Transcription</keyword>
<dbReference type="SMART" id="SM00345">
    <property type="entry name" value="HTH_GNTR"/>
    <property type="match status" value="1"/>
</dbReference>
<dbReference type="PANTHER" id="PTHR38445:SF6">
    <property type="entry name" value="GNTR-FAMILY TRANSCRIPTIONAL REGULATOR"/>
    <property type="match status" value="1"/>
</dbReference>
<accession>A0A7S6WNY6</accession>
<sequence length="119" mass="13551">MKVEYDQNRPIYLQIIEKIKYKIIDGEIAPGERLLSMSDMAVEMDVNPNTMFRVYRDLEAQGVTFSQRGLGSYVVDDSDIVKKLSNEMAEDILNTAIEGLKKIKFSDSQIIEAVTKKLT</sequence>
<dbReference type="InterPro" id="IPR036388">
    <property type="entry name" value="WH-like_DNA-bd_sf"/>
</dbReference>
<dbReference type="InterPro" id="IPR000524">
    <property type="entry name" value="Tscrpt_reg_HTH_GntR"/>
</dbReference>
<evidence type="ECO:0000313" key="4">
    <source>
        <dbReference type="EMBL" id="QOW60611.1"/>
    </source>
</evidence>
<dbReference type="RefSeq" id="WP_020964333.1">
    <property type="nucleotide sequence ID" value="NZ_CP045670.1"/>
</dbReference>
<dbReference type="Gene3D" id="1.10.10.10">
    <property type="entry name" value="Winged helix-like DNA-binding domain superfamily/Winged helix DNA-binding domain"/>
    <property type="match status" value="1"/>
</dbReference>
<evidence type="ECO:0000313" key="5">
    <source>
        <dbReference type="Proteomes" id="UP000593915"/>
    </source>
</evidence>
<name>A0A7S6WNY6_9SPIR</name>
<organism evidence="4 5">
    <name type="scientific">Treponema pedis</name>
    <dbReference type="NCBI Taxonomy" id="409322"/>
    <lineage>
        <taxon>Bacteria</taxon>
        <taxon>Pseudomonadati</taxon>
        <taxon>Spirochaetota</taxon>
        <taxon>Spirochaetia</taxon>
        <taxon>Spirochaetales</taxon>
        <taxon>Treponemataceae</taxon>
        <taxon>Treponema</taxon>
    </lineage>
</organism>
<dbReference type="InterPro" id="IPR036390">
    <property type="entry name" value="WH_DNA-bd_sf"/>
</dbReference>
<dbReference type="Pfam" id="PF00392">
    <property type="entry name" value="GntR"/>
    <property type="match status" value="1"/>
</dbReference>
<dbReference type="PROSITE" id="PS50949">
    <property type="entry name" value="HTH_GNTR"/>
    <property type="match status" value="1"/>
</dbReference>
<evidence type="ECO:0000256" key="1">
    <source>
        <dbReference type="ARBA" id="ARBA00023015"/>
    </source>
</evidence>